<feature type="region of interest" description="Disordered" evidence="1">
    <location>
        <begin position="369"/>
        <end position="390"/>
    </location>
</feature>
<dbReference type="InterPro" id="IPR027558">
    <property type="entry name" value="Pre_pil_HX9DG_C"/>
</dbReference>
<reference evidence="3 4" key="1">
    <citation type="submission" date="2020-08" db="EMBL/GenBank/DDBJ databases">
        <title>Genomic Encyclopedia of Type Strains, Phase III (KMG-III): the genomes of soil and plant-associated and newly described type strains.</title>
        <authorList>
            <person name="Whitman W."/>
        </authorList>
    </citation>
    <scope>NUCLEOTIDE SEQUENCE [LARGE SCALE GENOMIC DNA]</scope>
    <source>
        <strain evidence="3 4">CECT 8075</strain>
    </source>
</reference>
<dbReference type="EMBL" id="JACHXU010000028">
    <property type="protein sequence ID" value="MBB3209881.1"/>
    <property type="molecule type" value="Genomic_DNA"/>
</dbReference>
<accession>A0A7W5E466</accession>
<dbReference type="Pfam" id="PF07596">
    <property type="entry name" value="SBP_bac_10"/>
    <property type="match status" value="1"/>
</dbReference>
<evidence type="ECO:0000256" key="1">
    <source>
        <dbReference type="SAM" id="MobiDB-lite"/>
    </source>
</evidence>
<dbReference type="InterPro" id="IPR045584">
    <property type="entry name" value="Pilin-like"/>
</dbReference>
<dbReference type="PANTHER" id="PTHR30093:SF2">
    <property type="entry name" value="TYPE II SECRETION SYSTEM PROTEIN H"/>
    <property type="match status" value="1"/>
</dbReference>
<keyword evidence="4" id="KW-1185">Reference proteome</keyword>
<dbReference type="NCBIfam" id="TIGR04294">
    <property type="entry name" value="pre_pil_HX9DG"/>
    <property type="match status" value="1"/>
</dbReference>
<evidence type="ECO:0000259" key="2">
    <source>
        <dbReference type="Pfam" id="PF07596"/>
    </source>
</evidence>
<dbReference type="Gene3D" id="3.30.700.10">
    <property type="entry name" value="Glycoprotein, Type 4 Pilin"/>
    <property type="match status" value="1"/>
</dbReference>
<proteinExistence type="predicted"/>
<comment type="caution">
    <text evidence="3">The sequence shown here is derived from an EMBL/GenBank/DDBJ whole genome shotgun (WGS) entry which is preliminary data.</text>
</comment>
<dbReference type="InterPro" id="IPR012902">
    <property type="entry name" value="N_methyl_site"/>
</dbReference>
<gene>
    <name evidence="3" type="ORF">FHS27_005726</name>
</gene>
<dbReference type="AlphaFoldDB" id="A0A7W5E466"/>
<dbReference type="Pfam" id="PF07963">
    <property type="entry name" value="N_methyl"/>
    <property type="match status" value="1"/>
</dbReference>
<sequence length="407" mass="44403">MKRPIRTGFTLVELLVVIAIIGVLVGLLLPAVQAAREAARRMSCSNNFKQIGLAIHNYHSAYNQLPRHGSGTDDHAAYGTGGDWWSQSQDATMGKLSAMGGLLPFIEQQAIWEQLANPSIQNADGTTRPTTDPWPAMGPSPNYWVNAGGYVPWVTEIPGFRCPSDPGKGLPAAGRTNYAVCFGDSGNYMYRGYRPLPNGRHLDKMDNTEADQIRGSARGVFINFHTTRFRDILDGLSNTIAMGEIATDLGDKDKRTISQTSSKFWGGQNIGNPSICTDTAGLIDSERPQFWASGTTVSTSTNGRGYRWFDQLTPYTVMNTILPPNRELCGFSHDFWLTVAPPSSRHQGGVHVLMSDGAVKFITDSIEAGDSRSRAPDSNYRPGDKSSYGLWGALGSRAAKETIDQEF</sequence>
<evidence type="ECO:0000313" key="3">
    <source>
        <dbReference type="EMBL" id="MBB3209881.1"/>
    </source>
</evidence>
<dbReference type="Proteomes" id="UP000536179">
    <property type="component" value="Unassembled WGS sequence"/>
</dbReference>
<name>A0A7W5E466_9BACT</name>
<dbReference type="RefSeq" id="WP_184308828.1">
    <property type="nucleotide sequence ID" value="NZ_JACHXU010000028.1"/>
</dbReference>
<feature type="domain" description="DUF1559" evidence="2">
    <location>
        <begin position="33"/>
        <end position="368"/>
    </location>
</feature>
<dbReference type="PANTHER" id="PTHR30093">
    <property type="entry name" value="GENERAL SECRETION PATHWAY PROTEIN G"/>
    <property type="match status" value="1"/>
</dbReference>
<dbReference type="SUPFAM" id="SSF54523">
    <property type="entry name" value="Pili subunits"/>
    <property type="match status" value="1"/>
</dbReference>
<organism evidence="3 4">
    <name type="scientific">Aporhodopirellula rubra</name>
    <dbReference type="NCBI Taxonomy" id="980271"/>
    <lineage>
        <taxon>Bacteria</taxon>
        <taxon>Pseudomonadati</taxon>
        <taxon>Planctomycetota</taxon>
        <taxon>Planctomycetia</taxon>
        <taxon>Pirellulales</taxon>
        <taxon>Pirellulaceae</taxon>
        <taxon>Aporhodopirellula</taxon>
    </lineage>
</organism>
<dbReference type="InterPro" id="IPR011453">
    <property type="entry name" value="DUF1559"/>
</dbReference>
<dbReference type="NCBIfam" id="TIGR02532">
    <property type="entry name" value="IV_pilin_GFxxxE"/>
    <property type="match status" value="1"/>
</dbReference>
<dbReference type="PROSITE" id="PS00409">
    <property type="entry name" value="PROKAR_NTER_METHYL"/>
    <property type="match status" value="1"/>
</dbReference>
<evidence type="ECO:0000313" key="4">
    <source>
        <dbReference type="Proteomes" id="UP000536179"/>
    </source>
</evidence>
<protein>
    <submittedName>
        <fullName evidence="3">Prepilin-type N-terminal cleavage/methylation domain-containing protein</fullName>
    </submittedName>
</protein>